<evidence type="ECO:0000256" key="7">
    <source>
        <dbReference type="RuleBase" id="RU000414"/>
    </source>
</evidence>
<evidence type="ECO:0000256" key="6">
    <source>
        <dbReference type="PIRSR" id="PIRSR000349-1"/>
    </source>
</evidence>
<name>A0A518D015_9BACT</name>
<feature type="binding site" evidence="6">
    <location>
        <position position="162"/>
    </location>
    <ligand>
        <name>Mn(2+)</name>
        <dbReference type="ChEBI" id="CHEBI:29035"/>
    </ligand>
</feature>
<dbReference type="Gene3D" id="3.55.40.20">
    <property type="entry name" value="Iron/manganese superoxide dismutase, C-terminal domain"/>
    <property type="match status" value="1"/>
</dbReference>
<evidence type="ECO:0000313" key="11">
    <source>
        <dbReference type="Proteomes" id="UP000319342"/>
    </source>
</evidence>
<dbReference type="InterPro" id="IPR036314">
    <property type="entry name" value="SOD_C_sf"/>
</dbReference>
<feature type="binding site" evidence="6">
    <location>
        <position position="75"/>
    </location>
    <ligand>
        <name>Mn(2+)</name>
        <dbReference type="ChEBI" id="CHEBI:29035"/>
    </ligand>
</feature>
<dbReference type="PRINTS" id="PR01703">
    <property type="entry name" value="MNSODISMTASE"/>
</dbReference>
<protein>
    <recommendedName>
        <fullName evidence="2 7">Superoxide dismutase</fullName>
        <ecNumber evidence="2 7">1.15.1.1</ecNumber>
    </recommendedName>
</protein>
<dbReference type="EMBL" id="CP036290">
    <property type="protein sequence ID" value="QDU84819.1"/>
    <property type="molecule type" value="Genomic_DNA"/>
</dbReference>
<evidence type="ECO:0000313" key="10">
    <source>
        <dbReference type="EMBL" id="QDU84819.1"/>
    </source>
</evidence>
<dbReference type="SUPFAM" id="SSF54719">
    <property type="entry name" value="Fe,Mn superoxide dismutase (SOD), C-terminal domain"/>
    <property type="match status" value="1"/>
</dbReference>
<dbReference type="InterPro" id="IPR019831">
    <property type="entry name" value="Mn/Fe_SOD_N"/>
</dbReference>
<keyword evidence="5" id="KW-0408">Iron</keyword>
<dbReference type="PANTHER" id="PTHR42769">
    <property type="entry name" value="SUPEROXIDE DISMUTASE"/>
    <property type="match status" value="1"/>
</dbReference>
<dbReference type="OrthoDB" id="9803125at2"/>
<keyword evidence="4 7" id="KW-0560">Oxidoreductase</keyword>
<dbReference type="InterPro" id="IPR001189">
    <property type="entry name" value="Mn/Fe_SOD"/>
</dbReference>
<evidence type="ECO:0000256" key="5">
    <source>
        <dbReference type="ARBA" id="ARBA00023004"/>
    </source>
</evidence>
<dbReference type="InterPro" id="IPR036324">
    <property type="entry name" value="Mn/Fe_SOD_N_sf"/>
</dbReference>
<dbReference type="SUPFAM" id="SSF46609">
    <property type="entry name" value="Fe,Mn superoxide dismutase (SOD), N-terminal domain"/>
    <property type="match status" value="1"/>
</dbReference>
<keyword evidence="11" id="KW-1185">Reference proteome</keyword>
<reference evidence="10 11" key="1">
    <citation type="submission" date="2019-02" db="EMBL/GenBank/DDBJ databases">
        <title>Deep-cultivation of Planctomycetes and their phenomic and genomic characterization uncovers novel biology.</title>
        <authorList>
            <person name="Wiegand S."/>
            <person name="Jogler M."/>
            <person name="Boedeker C."/>
            <person name="Pinto D."/>
            <person name="Vollmers J."/>
            <person name="Rivas-Marin E."/>
            <person name="Kohn T."/>
            <person name="Peeters S.H."/>
            <person name="Heuer A."/>
            <person name="Rast P."/>
            <person name="Oberbeckmann S."/>
            <person name="Bunk B."/>
            <person name="Jeske O."/>
            <person name="Meyerdierks A."/>
            <person name="Storesund J.E."/>
            <person name="Kallscheuer N."/>
            <person name="Luecker S."/>
            <person name="Lage O.M."/>
            <person name="Pohl T."/>
            <person name="Merkel B.J."/>
            <person name="Hornburger P."/>
            <person name="Mueller R.-W."/>
            <person name="Bruemmer F."/>
            <person name="Labrenz M."/>
            <person name="Spormann A.M."/>
            <person name="Op den Camp H."/>
            <person name="Overmann J."/>
            <person name="Amann R."/>
            <person name="Jetten M.S.M."/>
            <person name="Mascher T."/>
            <person name="Medema M.H."/>
            <person name="Devos D.P."/>
            <person name="Kaster A.-K."/>
            <person name="Ovreas L."/>
            <person name="Rohde M."/>
            <person name="Galperin M.Y."/>
            <person name="Jogler C."/>
        </authorList>
    </citation>
    <scope>NUCLEOTIDE SEQUENCE [LARGE SCALE GENOMIC DNA]</scope>
    <source>
        <strain evidence="10 11">Pla163</strain>
    </source>
</reference>
<feature type="domain" description="Manganese/iron superoxide dismutase C-terminal" evidence="9">
    <location>
        <begin position="90"/>
        <end position="190"/>
    </location>
</feature>
<comment type="similarity">
    <text evidence="1 7">Belongs to the iron/manganese superoxide dismutase family.</text>
</comment>
<feature type="binding site" evidence="6">
    <location>
        <position position="28"/>
    </location>
    <ligand>
        <name>Mn(2+)</name>
        <dbReference type="ChEBI" id="CHEBI:29035"/>
    </ligand>
</feature>
<dbReference type="PANTHER" id="PTHR42769:SF3">
    <property type="entry name" value="SUPEROXIDE DISMUTASE [FE] 2, CHLOROPLASTIC"/>
    <property type="match status" value="1"/>
</dbReference>
<evidence type="ECO:0000256" key="3">
    <source>
        <dbReference type="ARBA" id="ARBA00022723"/>
    </source>
</evidence>
<evidence type="ECO:0000259" key="8">
    <source>
        <dbReference type="Pfam" id="PF00081"/>
    </source>
</evidence>
<evidence type="ECO:0000256" key="2">
    <source>
        <dbReference type="ARBA" id="ARBA00012682"/>
    </source>
</evidence>
<proteinExistence type="inferred from homology"/>
<keyword evidence="3 6" id="KW-0479">Metal-binding</keyword>
<dbReference type="GO" id="GO:0004784">
    <property type="term" value="F:superoxide dismutase activity"/>
    <property type="evidence" value="ECO:0007669"/>
    <property type="project" value="UniProtKB-EC"/>
</dbReference>
<dbReference type="Proteomes" id="UP000319342">
    <property type="component" value="Chromosome"/>
</dbReference>
<dbReference type="Pfam" id="PF00081">
    <property type="entry name" value="Sod_Fe_N"/>
    <property type="match status" value="1"/>
</dbReference>
<organism evidence="10 11">
    <name type="scientific">Rohdeia mirabilis</name>
    <dbReference type="NCBI Taxonomy" id="2528008"/>
    <lineage>
        <taxon>Bacteria</taxon>
        <taxon>Pseudomonadati</taxon>
        <taxon>Planctomycetota</taxon>
        <taxon>Planctomycetia</taxon>
        <taxon>Planctomycetia incertae sedis</taxon>
        <taxon>Rohdeia</taxon>
    </lineage>
</organism>
<accession>A0A518D015</accession>
<dbReference type="Pfam" id="PF02777">
    <property type="entry name" value="Sod_Fe_C"/>
    <property type="match status" value="1"/>
</dbReference>
<evidence type="ECO:0000259" key="9">
    <source>
        <dbReference type="Pfam" id="PF02777"/>
    </source>
</evidence>
<dbReference type="Gene3D" id="1.10.287.990">
    <property type="entry name" value="Fe,Mn superoxide dismutase (SOD) domain"/>
    <property type="match status" value="1"/>
</dbReference>
<dbReference type="InterPro" id="IPR019833">
    <property type="entry name" value="Mn/Fe_SOD_BS"/>
</dbReference>
<feature type="domain" description="Manganese/iron superoxide dismutase N-terminal" evidence="8">
    <location>
        <begin position="3"/>
        <end position="83"/>
    </location>
</feature>
<dbReference type="PROSITE" id="PS00088">
    <property type="entry name" value="SOD_MN"/>
    <property type="match status" value="1"/>
</dbReference>
<dbReference type="PIRSF" id="PIRSF000349">
    <property type="entry name" value="SODismutase"/>
    <property type="match status" value="1"/>
</dbReference>
<dbReference type="AlphaFoldDB" id="A0A518D015"/>
<gene>
    <name evidence="10" type="primary">sodB</name>
    <name evidence="10" type="ORF">Pla163_19340</name>
</gene>
<comment type="function">
    <text evidence="7">Destroys radicals which are normally produced within the cells and which are toxic to biological systems.</text>
</comment>
<evidence type="ECO:0000256" key="4">
    <source>
        <dbReference type="ARBA" id="ARBA00023002"/>
    </source>
</evidence>
<dbReference type="GO" id="GO:0046872">
    <property type="term" value="F:metal ion binding"/>
    <property type="evidence" value="ECO:0007669"/>
    <property type="project" value="UniProtKB-KW"/>
</dbReference>
<dbReference type="EC" id="1.15.1.1" evidence="2 7"/>
<dbReference type="FunFam" id="1.10.287.990:FF:000002">
    <property type="entry name" value="Superoxide dismutase"/>
    <property type="match status" value="1"/>
</dbReference>
<feature type="binding site" evidence="6">
    <location>
        <position position="158"/>
    </location>
    <ligand>
        <name>Mn(2+)</name>
        <dbReference type="ChEBI" id="CHEBI:29035"/>
    </ligand>
</feature>
<dbReference type="InterPro" id="IPR019832">
    <property type="entry name" value="Mn/Fe_SOD_C"/>
</dbReference>
<evidence type="ECO:0000256" key="1">
    <source>
        <dbReference type="ARBA" id="ARBA00008714"/>
    </source>
</evidence>
<comment type="catalytic activity">
    <reaction evidence="7">
        <text>2 superoxide + 2 H(+) = H2O2 + O2</text>
        <dbReference type="Rhea" id="RHEA:20696"/>
        <dbReference type="ChEBI" id="CHEBI:15378"/>
        <dbReference type="ChEBI" id="CHEBI:15379"/>
        <dbReference type="ChEBI" id="CHEBI:16240"/>
        <dbReference type="ChEBI" id="CHEBI:18421"/>
        <dbReference type="EC" id="1.15.1.1"/>
    </reaction>
</comment>
<dbReference type="RefSeq" id="WP_145187037.1">
    <property type="nucleotide sequence ID" value="NZ_CP036290.1"/>
</dbReference>
<sequence>MAFKLPDLPFAADALASKGMSPETFEYHHGKHHNAYVTKLNELIVGTTHENASLEDIIVAADGGLFNQAAQHYNHSFFWNCLSPDDQRGPQGRLADAIDKQWGTLQSFKDDFSAKAAGVFGSGWAWLVRKGDGSLAITQEANAGCPIKSGDTPILTLDVWEHAYYVDHRNARPKFIEGFWTMTNWEFANRNYEA</sequence>